<feature type="domain" description="Protein kinase" evidence="1">
    <location>
        <begin position="1"/>
        <end position="267"/>
    </location>
</feature>
<gene>
    <name evidence="2" type="ORF">EKO27_g9336</name>
</gene>
<organism evidence="2 3">
    <name type="scientific">Xylaria grammica</name>
    <dbReference type="NCBI Taxonomy" id="363999"/>
    <lineage>
        <taxon>Eukaryota</taxon>
        <taxon>Fungi</taxon>
        <taxon>Dikarya</taxon>
        <taxon>Ascomycota</taxon>
        <taxon>Pezizomycotina</taxon>
        <taxon>Sordariomycetes</taxon>
        <taxon>Xylariomycetidae</taxon>
        <taxon>Xylariales</taxon>
        <taxon>Xylariaceae</taxon>
        <taxon>Xylaria</taxon>
    </lineage>
</organism>
<protein>
    <recommendedName>
        <fullName evidence="1">Protein kinase domain-containing protein</fullName>
    </recommendedName>
</protein>
<dbReference type="AlphaFoldDB" id="A0A439CUC5"/>
<accession>A0A439CUC5</accession>
<comment type="caution">
    <text evidence="2">The sequence shown here is derived from an EMBL/GenBank/DDBJ whole genome shotgun (WGS) entry which is preliminary data.</text>
</comment>
<keyword evidence="3" id="KW-1185">Reference proteome</keyword>
<dbReference type="InterPro" id="IPR011009">
    <property type="entry name" value="Kinase-like_dom_sf"/>
</dbReference>
<dbReference type="GO" id="GO:0005524">
    <property type="term" value="F:ATP binding"/>
    <property type="evidence" value="ECO:0007669"/>
    <property type="project" value="InterPro"/>
</dbReference>
<evidence type="ECO:0000313" key="2">
    <source>
        <dbReference type="EMBL" id="RWA05774.1"/>
    </source>
</evidence>
<dbReference type="EMBL" id="RYZI01000401">
    <property type="protein sequence ID" value="RWA05774.1"/>
    <property type="molecule type" value="Genomic_DNA"/>
</dbReference>
<dbReference type="STRING" id="363999.A0A439CUC5"/>
<dbReference type="SUPFAM" id="SSF56112">
    <property type="entry name" value="Protein kinase-like (PK-like)"/>
    <property type="match status" value="1"/>
</dbReference>
<dbReference type="Gene3D" id="1.10.510.10">
    <property type="entry name" value="Transferase(Phosphotransferase) domain 1"/>
    <property type="match status" value="1"/>
</dbReference>
<name>A0A439CUC5_9PEZI</name>
<dbReference type="PROSITE" id="PS50011">
    <property type="entry name" value="PROTEIN_KINASE_DOM"/>
    <property type="match status" value="1"/>
</dbReference>
<evidence type="ECO:0000259" key="1">
    <source>
        <dbReference type="PROSITE" id="PS50011"/>
    </source>
</evidence>
<evidence type="ECO:0000313" key="3">
    <source>
        <dbReference type="Proteomes" id="UP000286045"/>
    </source>
</evidence>
<reference evidence="2 3" key="1">
    <citation type="submission" date="2018-12" db="EMBL/GenBank/DDBJ databases">
        <title>Draft genome sequence of Xylaria grammica IHI A82.</title>
        <authorList>
            <person name="Buettner E."/>
            <person name="Kellner H."/>
        </authorList>
    </citation>
    <scope>NUCLEOTIDE SEQUENCE [LARGE SCALE GENOMIC DNA]</scope>
    <source>
        <strain evidence="2 3">IHI A82</strain>
    </source>
</reference>
<sequence length="267" mass="30383">MIAVKAPTWEDEDVPRERQSLRPLVWAQHSVTLLAVQFESENANWLKKNTIITEYLENGTLSSLKRRLGGGYPRRKLPNRVLWAIFLCLVRGCVGLAYPPGSRTKLPRNPRDQLLETIPDGNRPPRELYHGDLHEANIMIGDFEPREHRSFPVLKFIDFGLSSENEDAVSGNIMDIGQVMCNLMWSESDISDLLIDKNSANILDPNLDDELLDWASQCIEDDPADRPGLSALLSAIRPNLRRTYPNIPEESDRFISELIQRNILDAE</sequence>
<dbReference type="InterPro" id="IPR000719">
    <property type="entry name" value="Prot_kinase_dom"/>
</dbReference>
<dbReference type="GO" id="GO:0004672">
    <property type="term" value="F:protein kinase activity"/>
    <property type="evidence" value="ECO:0007669"/>
    <property type="project" value="InterPro"/>
</dbReference>
<dbReference type="Proteomes" id="UP000286045">
    <property type="component" value="Unassembled WGS sequence"/>
</dbReference>
<proteinExistence type="predicted"/>